<feature type="compositionally biased region" description="Basic and acidic residues" evidence="1">
    <location>
        <begin position="485"/>
        <end position="525"/>
    </location>
</feature>
<feature type="region of interest" description="Disordered" evidence="1">
    <location>
        <begin position="485"/>
        <end position="530"/>
    </location>
</feature>
<feature type="region of interest" description="Disordered" evidence="1">
    <location>
        <begin position="625"/>
        <end position="660"/>
    </location>
</feature>
<organism evidence="3 4">
    <name type="scientific">Paenibacillus silvae</name>
    <dbReference type="NCBI Taxonomy" id="1325358"/>
    <lineage>
        <taxon>Bacteria</taxon>
        <taxon>Bacillati</taxon>
        <taxon>Bacillota</taxon>
        <taxon>Bacilli</taxon>
        <taxon>Bacillales</taxon>
        <taxon>Paenibacillaceae</taxon>
        <taxon>Paenibacillus</taxon>
    </lineage>
</organism>
<evidence type="ECO:0000256" key="1">
    <source>
        <dbReference type="SAM" id="MobiDB-lite"/>
    </source>
</evidence>
<dbReference type="InterPro" id="IPR029044">
    <property type="entry name" value="Nucleotide-diphossugar_trans"/>
</dbReference>
<dbReference type="SUPFAM" id="SSF53448">
    <property type="entry name" value="Nucleotide-diphospho-sugar transferases"/>
    <property type="match status" value="1"/>
</dbReference>
<dbReference type="PANTHER" id="PTHR43630">
    <property type="entry name" value="POLY-BETA-1,6-N-ACETYL-D-GLUCOSAMINE SYNTHASE"/>
    <property type="match status" value="1"/>
</dbReference>
<dbReference type="Gene3D" id="1.25.40.10">
    <property type="entry name" value="Tetratricopeptide repeat domain"/>
    <property type="match status" value="1"/>
</dbReference>
<dbReference type="SMART" id="SM00028">
    <property type="entry name" value="TPR"/>
    <property type="match status" value="4"/>
</dbReference>
<dbReference type="CDD" id="cd02511">
    <property type="entry name" value="Beta4Glucosyltransferase"/>
    <property type="match status" value="1"/>
</dbReference>
<dbReference type="InterPro" id="IPR001173">
    <property type="entry name" value="Glyco_trans_2-like"/>
</dbReference>
<evidence type="ECO:0000259" key="2">
    <source>
        <dbReference type="Pfam" id="PF00535"/>
    </source>
</evidence>
<dbReference type="Pfam" id="PF00535">
    <property type="entry name" value="Glycos_transf_2"/>
    <property type="match status" value="1"/>
</dbReference>
<name>A0A2W6NHT8_9BACL</name>
<dbReference type="Pfam" id="PF13181">
    <property type="entry name" value="TPR_8"/>
    <property type="match status" value="1"/>
</dbReference>
<dbReference type="InterPro" id="IPR011990">
    <property type="entry name" value="TPR-like_helical_dom_sf"/>
</dbReference>
<sequence>MQGERQQTQQHQKAQRISLCMIVKDEEELLPRCLESVRGAVDEIIVVDTGSSDRSAAIARKHGAMVVEFAWCDDFAAARNAGLELATGDWILFLDADEALDTAAREQIRSWTAVSGCDGLFLNIHNYTGSGQQGATVNPVLRLFRNAPEHRFTGRIHEQIAAAICERNPEAAFHVTDMVIHHYGYQTVIVERKDKVNRNVRLLQRAVMEESNQPFHHYNLGVEYLRTGQAEQALESFGKAREMIDPAVTSYAHLLFKYEVRCLEHLHRWPEAMERVDEALQLFPEYTDLMHHRAICADALGDTDTAELSLREAVRQGPPPAIFHTEEGMGTYQTWYTLGRLLEGKADLEGAVDAYVEAVRAKASLLPPLYRIFRIMRVSGQEQQIPALIASRFAMNSEEALTKVLGILEQSGCYASALELLGEMPPVTSGEPRERRSVAEAFLHVQRGDWTKARLKLETVKRKKGLFASLASRWLERLQWLEEEGKGGREDKEGKRDQEDKKGKEGKRDRKERQGREGQEHKKGQQNEGQDSFTLWLRQGSQAGGGKDVLIKEESGLSGWWKSAAKGNEGPEENAGEHITSEKEHAGLYEGWQAFGLLLEGCARSGRRQELHELIQRGQQVLNEADSTMRTGSEESLAKERDAGTEEECRGNGEVDEKADMKHAGARLPFRGASDTLLGTNCILKGLISAADYHLAQLMSDTAQAGAGKRQRHPYWPVVQHIRLELPGADGFEG</sequence>
<feature type="domain" description="Glycosyltransferase 2-like" evidence="2">
    <location>
        <begin position="18"/>
        <end position="107"/>
    </location>
</feature>
<dbReference type="Proteomes" id="UP000249204">
    <property type="component" value="Unassembled WGS sequence"/>
</dbReference>
<proteinExistence type="predicted"/>
<feature type="compositionally biased region" description="Basic and acidic residues" evidence="1">
    <location>
        <begin position="632"/>
        <end position="660"/>
    </location>
</feature>
<comment type="caution">
    <text evidence="3">The sequence shown here is derived from an EMBL/GenBank/DDBJ whole genome shotgun (WGS) entry which is preliminary data.</text>
</comment>
<gene>
    <name evidence="3" type="ORF">DN757_13185</name>
</gene>
<protein>
    <recommendedName>
        <fullName evidence="2">Glycosyltransferase 2-like domain-containing protein</fullName>
    </recommendedName>
</protein>
<dbReference type="AlphaFoldDB" id="A0A2W6NHT8"/>
<dbReference type="SUPFAM" id="SSF48452">
    <property type="entry name" value="TPR-like"/>
    <property type="match status" value="1"/>
</dbReference>
<dbReference type="InterPro" id="IPR019734">
    <property type="entry name" value="TPR_rpt"/>
</dbReference>
<dbReference type="RefSeq" id="WP_111270684.1">
    <property type="nucleotide sequence ID" value="NZ_QKWW01000033.1"/>
</dbReference>
<evidence type="ECO:0000313" key="4">
    <source>
        <dbReference type="Proteomes" id="UP000249204"/>
    </source>
</evidence>
<evidence type="ECO:0000313" key="3">
    <source>
        <dbReference type="EMBL" id="PZT55299.1"/>
    </source>
</evidence>
<dbReference type="Gene3D" id="3.90.550.10">
    <property type="entry name" value="Spore Coat Polysaccharide Biosynthesis Protein SpsA, Chain A"/>
    <property type="match status" value="1"/>
</dbReference>
<dbReference type="EMBL" id="QKWW01000033">
    <property type="protein sequence ID" value="PZT55299.1"/>
    <property type="molecule type" value="Genomic_DNA"/>
</dbReference>
<dbReference type="PANTHER" id="PTHR43630:SF2">
    <property type="entry name" value="GLYCOSYLTRANSFERASE"/>
    <property type="match status" value="1"/>
</dbReference>
<reference evidence="3 4" key="1">
    <citation type="submission" date="2018-06" db="EMBL/GenBank/DDBJ databases">
        <title>Isolation of heavy metals resistant Paenibacillus silvae NC2 from Gold-Copper mine in ZiJin, China.</title>
        <authorList>
            <person name="Xu J."/>
            <person name="Mazhar H.S."/>
            <person name="Rensing C."/>
        </authorList>
    </citation>
    <scope>NUCLEOTIDE SEQUENCE [LARGE SCALE GENOMIC DNA]</scope>
    <source>
        <strain evidence="3 4">NC2</strain>
    </source>
</reference>
<accession>A0A2W6NHT8</accession>